<organism evidence="2 3">
    <name type="scientific">Lasiodiplodia hormozganensis</name>
    <dbReference type="NCBI Taxonomy" id="869390"/>
    <lineage>
        <taxon>Eukaryota</taxon>
        <taxon>Fungi</taxon>
        <taxon>Dikarya</taxon>
        <taxon>Ascomycota</taxon>
        <taxon>Pezizomycotina</taxon>
        <taxon>Dothideomycetes</taxon>
        <taxon>Dothideomycetes incertae sedis</taxon>
        <taxon>Botryosphaeriales</taxon>
        <taxon>Botryosphaeriaceae</taxon>
        <taxon>Lasiodiplodia</taxon>
    </lineage>
</organism>
<feature type="region of interest" description="Disordered" evidence="1">
    <location>
        <begin position="64"/>
        <end position="96"/>
    </location>
</feature>
<dbReference type="EMBL" id="JAUJDW010000006">
    <property type="protein sequence ID" value="KAK0662406.1"/>
    <property type="molecule type" value="Genomic_DNA"/>
</dbReference>
<reference evidence="2" key="1">
    <citation type="submission" date="2023-06" db="EMBL/GenBank/DDBJ databases">
        <title>Multi-omics analyses reveal the molecular pathogenesis toolkit of Lasiodiplodia hormozganensis, a cross-kingdom pathogen.</title>
        <authorList>
            <person name="Felix C."/>
            <person name="Meneses R."/>
            <person name="Goncalves M.F.M."/>
            <person name="Tilleman L."/>
            <person name="Duarte A.S."/>
            <person name="Jorrin-Novo J.V."/>
            <person name="Van De Peer Y."/>
            <person name="Deforce D."/>
            <person name="Van Nieuwerburgh F."/>
            <person name="Esteves A.C."/>
            <person name="Alves A."/>
        </authorList>
    </citation>
    <scope>NUCLEOTIDE SEQUENCE</scope>
    <source>
        <strain evidence="2">CBS 339.90</strain>
    </source>
</reference>
<gene>
    <name evidence="2" type="ORF">DIS24_g2051</name>
</gene>
<protein>
    <submittedName>
        <fullName evidence="2">Uncharacterized protein</fullName>
    </submittedName>
</protein>
<name>A0AA40D4I8_9PEZI</name>
<comment type="caution">
    <text evidence="2">The sequence shown here is derived from an EMBL/GenBank/DDBJ whole genome shotgun (WGS) entry which is preliminary data.</text>
</comment>
<sequence length="96" mass="10221">MPKREPHDNQPATSITATGVASLRRLGVDIDHSSCHLAPVTHIEVPDDDDDDDGDNLLARPVDLLSCSSSATPPPSSSRSNCRRGKGDARPLPQGR</sequence>
<evidence type="ECO:0000256" key="1">
    <source>
        <dbReference type="SAM" id="MobiDB-lite"/>
    </source>
</evidence>
<keyword evidence="3" id="KW-1185">Reference proteome</keyword>
<evidence type="ECO:0000313" key="2">
    <source>
        <dbReference type="EMBL" id="KAK0662406.1"/>
    </source>
</evidence>
<dbReference type="AlphaFoldDB" id="A0AA40D4I8"/>
<proteinExistence type="predicted"/>
<evidence type="ECO:0000313" key="3">
    <source>
        <dbReference type="Proteomes" id="UP001175001"/>
    </source>
</evidence>
<accession>A0AA40D4I8</accession>
<dbReference type="Proteomes" id="UP001175001">
    <property type="component" value="Unassembled WGS sequence"/>
</dbReference>